<dbReference type="HAMAP" id="MF_00711">
    <property type="entry name" value="GcvP"/>
    <property type="match status" value="1"/>
</dbReference>
<dbReference type="GO" id="GO:0019464">
    <property type="term" value="P:glycine decarboxylation via glycine cleavage system"/>
    <property type="evidence" value="ECO:0007669"/>
    <property type="project" value="UniProtKB-UniRule"/>
</dbReference>
<dbReference type="FunFam" id="3.40.640.10:FF:000007">
    <property type="entry name" value="glycine dehydrogenase (Decarboxylating), mitochondrial"/>
    <property type="match status" value="1"/>
</dbReference>
<reference evidence="12 13" key="1">
    <citation type="submission" date="2018-03" db="EMBL/GenBank/DDBJ databases">
        <title>The ancient ancestry and fast evolution of plastids.</title>
        <authorList>
            <person name="Moore K.R."/>
            <person name="Magnabosco C."/>
            <person name="Momper L."/>
            <person name="Gold D.A."/>
            <person name="Bosak T."/>
            <person name="Fournier G.P."/>
        </authorList>
    </citation>
    <scope>NUCLEOTIDE SEQUENCE [LARGE SCALE GENOMIC DNA]</scope>
    <source>
        <strain evidence="12 13">CCALA 016</strain>
    </source>
</reference>
<dbReference type="Gene3D" id="3.40.640.10">
    <property type="entry name" value="Type I PLP-dependent aspartate aminotransferase-like (Major domain)"/>
    <property type="match status" value="2"/>
</dbReference>
<dbReference type="PANTHER" id="PTHR11773:SF1">
    <property type="entry name" value="GLYCINE DEHYDROGENASE (DECARBOXYLATING), MITOCHONDRIAL"/>
    <property type="match status" value="1"/>
</dbReference>
<dbReference type="FunFam" id="3.40.640.10:FF:000005">
    <property type="entry name" value="Glycine dehydrogenase (decarboxylating), mitochondrial"/>
    <property type="match status" value="1"/>
</dbReference>
<organism evidence="12 13">
    <name type="scientific">Aphanothece hegewaldii CCALA 016</name>
    <dbReference type="NCBI Taxonomy" id="2107694"/>
    <lineage>
        <taxon>Bacteria</taxon>
        <taxon>Bacillati</taxon>
        <taxon>Cyanobacteriota</taxon>
        <taxon>Cyanophyceae</taxon>
        <taxon>Oscillatoriophycideae</taxon>
        <taxon>Chroococcales</taxon>
        <taxon>Aphanothecaceae</taxon>
        <taxon>Aphanothece</taxon>
    </lineage>
</organism>
<reference evidence="12 13" key="2">
    <citation type="submission" date="2018-03" db="EMBL/GenBank/DDBJ databases">
        <authorList>
            <person name="Keele B.F."/>
        </authorList>
    </citation>
    <scope>NUCLEOTIDE SEQUENCE [LARGE SCALE GENOMIC DNA]</scope>
    <source>
        <strain evidence="12 13">CCALA 016</strain>
    </source>
</reference>
<evidence type="ECO:0000256" key="5">
    <source>
        <dbReference type="ARBA" id="ARBA00023002"/>
    </source>
</evidence>
<comment type="similarity">
    <text evidence="3 8">Belongs to the GcvP family.</text>
</comment>
<dbReference type="SUPFAM" id="SSF53383">
    <property type="entry name" value="PLP-dependent transferases"/>
    <property type="match status" value="2"/>
</dbReference>
<keyword evidence="13" id="KW-1185">Reference proteome</keyword>
<protein>
    <recommendedName>
        <fullName evidence="8">Glycine dehydrogenase (decarboxylating)</fullName>
        <ecNumber evidence="8">1.4.4.2</ecNumber>
    </recommendedName>
    <alternativeName>
        <fullName evidence="8">Glycine cleavage system P-protein</fullName>
    </alternativeName>
    <alternativeName>
        <fullName evidence="8">Glycine decarboxylase</fullName>
    </alternativeName>
    <alternativeName>
        <fullName evidence="8">Glycine dehydrogenase (aminomethyl-transferring)</fullName>
    </alternativeName>
</protein>
<dbReference type="Pfam" id="PF02347">
    <property type="entry name" value="GDC-P"/>
    <property type="match status" value="2"/>
</dbReference>
<feature type="domain" description="Glycine dehydrogenase C-terminal" evidence="11">
    <location>
        <begin position="803"/>
        <end position="924"/>
    </location>
</feature>
<dbReference type="GO" id="GO:0005960">
    <property type="term" value="C:glycine cleavage complex"/>
    <property type="evidence" value="ECO:0007669"/>
    <property type="project" value="TreeGrafter"/>
</dbReference>
<comment type="caution">
    <text evidence="12">The sequence shown here is derived from an EMBL/GenBank/DDBJ whole genome shotgun (WGS) entry which is preliminary data.</text>
</comment>
<dbReference type="RefSeq" id="WP_106455612.1">
    <property type="nucleotide sequence ID" value="NZ_PXOH01000003.1"/>
</dbReference>
<evidence type="ECO:0000256" key="6">
    <source>
        <dbReference type="ARBA" id="ARBA00046415"/>
    </source>
</evidence>
<evidence type="ECO:0000256" key="3">
    <source>
        <dbReference type="ARBA" id="ARBA00010756"/>
    </source>
</evidence>
<evidence type="ECO:0000256" key="7">
    <source>
        <dbReference type="ARBA" id="ARBA00049026"/>
    </source>
</evidence>
<dbReference type="GO" id="GO:0004375">
    <property type="term" value="F:glycine dehydrogenase (decarboxylating) activity"/>
    <property type="evidence" value="ECO:0007669"/>
    <property type="project" value="UniProtKB-EC"/>
</dbReference>
<keyword evidence="5 8" id="KW-0560">Oxidoreductase</keyword>
<dbReference type="InterPro" id="IPR049315">
    <property type="entry name" value="GDC-P_N"/>
</dbReference>
<comment type="catalytic activity">
    <reaction evidence="7 8">
        <text>N(6)-[(R)-lipoyl]-L-lysyl-[glycine-cleavage complex H protein] + glycine + H(+) = N(6)-[(R)-S(8)-aminomethyldihydrolipoyl]-L-lysyl-[glycine-cleavage complex H protein] + CO2</text>
        <dbReference type="Rhea" id="RHEA:24304"/>
        <dbReference type="Rhea" id="RHEA-COMP:10494"/>
        <dbReference type="Rhea" id="RHEA-COMP:10495"/>
        <dbReference type="ChEBI" id="CHEBI:15378"/>
        <dbReference type="ChEBI" id="CHEBI:16526"/>
        <dbReference type="ChEBI" id="CHEBI:57305"/>
        <dbReference type="ChEBI" id="CHEBI:83099"/>
        <dbReference type="ChEBI" id="CHEBI:83143"/>
        <dbReference type="EC" id="1.4.4.2"/>
    </reaction>
</comment>
<evidence type="ECO:0000256" key="8">
    <source>
        <dbReference type="HAMAP-Rule" id="MF_00711"/>
    </source>
</evidence>
<dbReference type="OrthoDB" id="9801272at2"/>
<evidence type="ECO:0000256" key="4">
    <source>
        <dbReference type="ARBA" id="ARBA00022898"/>
    </source>
</evidence>
<evidence type="ECO:0000256" key="2">
    <source>
        <dbReference type="ARBA" id="ARBA00003788"/>
    </source>
</evidence>
<sequence length="984" mass="108553">MLNLELSTNHQTGKLEQNQREISKLAPIDSFSSRHIGPNQKDIKEMLAVLGFSSLDELIDKTVPQAIRLNRALNLPNAQSEYAALTQLKSIASKNKVFRSFLGMGYYDCITPPVILRNILENPGWYTAYTPYQAEIAQGRLEALLNFQTMIINLTGLEIANASLLDEGTAAAEAMSMSYGLCKNKNAEAFFVSSSCHPQTIEVIKTRAYPLGIKVIIGDHQQYDFSTPIFGALLQYPATDGTIYDYKEFITKAHEVGALVTVAADPLSLTLLTPPGEFGADIAVGSSQRFGVPLGYGGPHAAYLATKEEYKRQIPGRIVGVSKDAQGNPALRLALQTREQHIRRDKATSNICTAQVLLAVIAAMYAVYHGPEGLKNIATRIHQLTVILAEGLKRLGYQLGLENFFDTLYVQVADSQTLIKTAQTRQINLRYLADDTIAISLDETTTPRDIIDLWQIFAFKDELPFNIDEIAQQANFDFPEIFTRTSSYLTEPIFNKYHSETELLRYLHQLESKDLALNTSMIPLGSCTMKLNAVAEMIPVTWPEFGKLHPFIPTSQAQGYQILFEQLEAWLAEITGFDGVSLQPNAGSQGEYAGLQVIHKYHENRGEKQRNICLIPSSAHGTNPASAVMCGMKVVSVKCDRDGNVDVADLKIKAEKHKDHLAALMVTYPSTHGVFEESIIEICEIIHQYGGQVYMDGANMNAQVGICRPADFGADVCHLNLHKTFCIPHGGGGPGMGPIGVKSHLIPFLPDVSLVSDQQSNSHNGKAKETIGAISAAPWGSASILVISWMYIAMMGSEGLTQATKVAILNANYMAHRLEAYYPILFKGSSNLVAHECVIDLHPIKKKAAIEVEDVAKRLMDYGFHAPTVSWPVPGTMMVEPTESESKEELDRFCEAMISIYQEVEAIATGQIDPNNNPLKNAPHTANVLICGEWNRPYSREIAAYPAPWTKQHKFWPVVGRIDNAYGDRNLVCSCEGMDAYKES</sequence>
<dbReference type="InterPro" id="IPR003437">
    <property type="entry name" value="GcvP"/>
</dbReference>
<comment type="subunit">
    <text evidence="6">Homodimer. The glycine cleavage system is composed of four proteins: P, T, L and H.</text>
</comment>
<dbReference type="FunFam" id="3.90.1150.10:FF:000025">
    <property type="entry name" value="Glycine cleavage system P protein"/>
    <property type="match status" value="1"/>
</dbReference>
<evidence type="ECO:0000313" key="13">
    <source>
        <dbReference type="Proteomes" id="UP000239001"/>
    </source>
</evidence>
<proteinExistence type="inferred from homology"/>
<dbReference type="Proteomes" id="UP000239001">
    <property type="component" value="Unassembled WGS sequence"/>
</dbReference>
<evidence type="ECO:0000259" key="10">
    <source>
        <dbReference type="Pfam" id="PF02347"/>
    </source>
</evidence>
<name>A0A2T1M1X3_9CHRO</name>
<dbReference type="GO" id="GO:0016594">
    <property type="term" value="F:glycine binding"/>
    <property type="evidence" value="ECO:0007669"/>
    <property type="project" value="TreeGrafter"/>
</dbReference>
<dbReference type="GO" id="GO:0005829">
    <property type="term" value="C:cytosol"/>
    <property type="evidence" value="ECO:0007669"/>
    <property type="project" value="TreeGrafter"/>
</dbReference>
<dbReference type="InterPro" id="IPR020581">
    <property type="entry name" value="GDC_P"/>
</dbReference>
<dbReference type="NCBIfam" id="NF003346">
    <property type="entry name" value="PRK04366.1"/>
    <property type="match status" value="1"/>
</dbReference>
<feature type="domain" description="Glycine cleavage system P-protein N-terminal" evidence="10">
    <location>
        <begin position="489"/>
        <end position="749"/>
    </location>
</feature>
<feature type="domain" description="Glycine cleavage system P-protein N-terminal" evidence="10">
    <location>
        <begin position="34"/>
        <end position="457"/>
    </location>
</feature>
<dbReference type="NCBIfam" id="TIGR00461">
    <property type="entry name" value="gcvP"/>
    <property type="match status" value="1"/>
</dbReference>
<dbReference type="EMBL" id="PXOH01000003">
    <property type="protein sequence ID" value="PSF38690.1"/>
    <property type="molecule type" value="Genomic_DNA"/>
</dbReference>
<gene>
    <name evidence="8 12" type="primary">gcvP</name>
    <name evidence="12" type="ORF">C7H19_04055</name>
</gene>
<accession>A0A2T1M1X3</accession>
<dbReference type="AlphaFoldDB" id="A0A2T1M1X3"/>
<dbReference type="GO" id="GO:0030170">
    <property type="term" value="F:pyridoxal phosphate binding"/>
    <property type="evidence" value="ECO:0007669"/>
    <property type="project" value="TreeGrafter"/>
</dbReference>
<dbReference type="Pfam" id="PF21478">
    <property type="entry name" value="GcvP2_C"/>
    <property type="match status" value="1"/>
</dbReference>
<dbReference type="CDD" id="cd00613">
    <property type="entry name" value="GDC-P"/>
    <property type="match status" value="2"/>
</dbReference>
<dbReference type="PANTHER" id="PTHR11773">
    <property type="entry name" value="GLYCINE DEHYDROGENASE, DECARBOXYLATING"/>
    <property type="match status" value="1"/>
</dbReference>
<keyword evidence="4 8" id="KW-0663">Pyridoxal phosphate</keyword>
<dbReference type="Gene3D" id="3.90.1150.10">
    <property type="entry name" value="Aspartate Aminotransferase, domain 1"/>
    <property type="match status" value="2"/>
</dbReference>
<comment type="function">
    <text evidence="2 8">The glycine cleavage system catalyzes the degradation of glycine. The P protein binds the alpha-amino group of glycine through its pyridoxal phosphate cofactor; CO(2) is released and the remaining methylamine moiety is then transferred to the lipoamide cofactor of the H protein.</text>
</comment>
<evidence type="ECO:0000313" key="12">
    <source>
        <dbReference type="EMBL" id="PSF38690.1"/>
    </source>
</evidence>
<dbReference type="InterPro" id="IPR015422">
    <property type="entry name" value="PyrdxlP-dep_Trfase_small"/>
</dbReference>
<evidence type="ECO:0000256" key="9">
    <source>
        <dbReference type="PIRSR" id="PIRSR603437-50"/>
    </source>
</evidence>
<dbReference type="EC" id="1.4.4.2" evidence="8"/>
<evidence type="ECO:0000256" key="1">
    <source>
        <dbReference type="ARBA" id="ARBA00001933"/>
    </source>
</evidence>
<feature type="modified residue" description="N6-(pyridoxal phosphate)lysine" evidence="8 9">
    <location>
        <position position="723"/>
    </location>
</feature>
<dbReference type="InterPro" id="IPR049316">
    <property type="entry name" value="GDC-P_C"/>
</dbReference>
<dbReference type="FunFam" id="3.90.1150.10:FF:000007">
    <property type="entry name" value="Glycine dehydrogenase (decarboxylating), mitochondrial"/>
    <property type="match status" value="1"/>
</dbReference>
<dbReference type="InterPro" id="IPR015421">
    <property type="entry name" value="PyrdxlP-dep_Trfase_major"/>
</dbReference>
<dbReference type="InterPro" id="IPR015424">
    <property type="entry name" value="PyrdxlP-dep_Trfase"/>
</dbReference>
<evidence type="ECO:0000259" key="11">
    <source>
        <dbReference type="Pfam" id="PF21478"/>
    </source>
</evidence>
<comment type="cofactor">
    <cofactor evidence="1 8 9">
        <name>pyridoxal 5'-phosphate</name>
        <dbReference type="ChEBI" id="CHEBI:597326"/>
    </cofactor>
</comment>